<dbReference type="Pfam" id="PF14416">
    <property type="entry name" value="PMR5N"/>
    <property type="match status" value="1"/>
</dbReference>
<evidence type="ECO:0000256" key="3">
    <source>
        <dbReference type="ARBA" id="ARBA00022692"/>
    </source>
</evidence>
<dbReference type="OrthoDB" id="630188at2759"/>
<feature type="signal peptide" evidence="7">
    <location>
        <begin position="1"/>
        <end position="24"/>
    </location>
</feature>
<dbReference type="Pfam" id="PF13839">
    <property type="entry name" value="PC-Esterase"/>
    <property type="match status" value="1"/>
</dbReference>
<keyword evidence="3" id="KW-0812">Transmembrane</keyword>
<name>A0A1U8BG29_NELNU</name>
<keyword evidence="7" id="KW-0732">Signal</keyword>
<sequence>MGSRFQALFSVICFLFVFLQQGKTEQFYNVSSLRGRKPAGSCNLFQGSWVDDSSYPLYDSSSCPFIDPEFDCQKYGRPDKLYLQYRWKPSNCELPRFNGVDFLTRWRGKKIMFVGDSLSLNQWQSLTCLLHASVPNAKTTVTRSTPLSSVIFEDYEVSVLLYHTTYLVDIVRENVGRVLQLDSISAGNAWKGMDVLIFNTWHWWTHRGRSQPWDYIRDGTSLYKDMDRLIAFYKGLMTWARWVNSNVDPTKTKVFFQGISPTHYVGKDWNQPSTSCSGQMDPVSGATYPAGIPPEAIVVNKVLSRIRKPVSLLDITRLSQLRKDAHPSAYSGEHKGMDCSHWCLPGLPDTWNLLLNAALIL</sequence>
<organism evidence="10 11">
    <name type="scientific">Nelumbo nucifera</name>
    <name type="common">Sacred lotus</name>
    <dbReference type="NCBI Taxonomy" id="4432"/>
    <lineage>
        <taxon>Eukaryota</taxon>
        <taxon>Viridiplantae</taxon>
        <taxon>Streptophyta</taxon>
        <taxon>Embryophyta</taxon>
        <taxon>Tracheophyta</taxon>
        <taxon>Spermatophyta</taxon>
        <taxon>Magnoliopsida</taxon>
        <taxon>Proteales</taxon>
        <taxon>Nelumbonaceae</taxon>
        <taxon>Nelumbo</taxon>
    </lineage>
</organism>
<protein>
    <submittedName>
        <fullName evidence="11">Protein trichome birefringence-like 38</fullName>
    </submittedName>
</protein>
<dbReference type="GO" id="GO:0016020">
    <property type="term" value="C:membrane"/>
    <property type="evidence" value="ECO:0007669"/>
    <property type="project" value="UniProtKB-SubCell"/>
</dbReference>
<dbReference type="GeneID" id="104613096"/>
<dbReference type="AlphaFoldDB" id="A0A1U8BG29"/>
<evidence type="ECO:0000256" key="7">
    <source>
        <dbReference type="SAM" id="SignalP"/>
    </source>
</evidence>
<dbReference type="PANTHER" id="PTHR32285">
    <property type="entry name" value="PROTEIN TRICHOME BIREFRINGENCE-LIKE 9-RELATED"/>
    <property type="match status" value="1"/>
</dbReference>
<proteinExistence type="inferred from homology"/>
<feature type="domain" description="Trichome birefringence-like N-terminal" evidence="9">
    <location>
        <begin position="41"/>
        <end position="93"/>
    </location>
</feature>
<evidence type="ECO:0000313" key="11">
    <source>
        <dbReference type="RefSeq" id="XP_010279090.1"/>
    </source>
</evidence>
<dbReference type="PANTHER" id="PTHR32285:SF42">
    <property type="entry name" value="PROTEIN TRICHOME BIREFRINGENCE-LIKE 37"/>
    <property type="match status" value="1"/>
</dbReference>
<reference evidence="11" key="1">
    <citation type="submission" date="2025-08" db="UniProtKB">
        <authorList>
            <consortium name="RefSeq"/>
        </authorList>
    </citation>
    <scope>IDENTIFICATION</scope>
</reference>
<keyword evidence="4" id="KW-0735">Signal-anchor</keyword>
<dbReference type="GO" id="GO:0016413">
    <property type="term" value="F:O-acetyltransferase activity"/>
    <property type="evidence" value="ECO:0000318"/>
    <property type="project" value="GO_Central"/>
</dbReference>
<comment type="similarity">
    <text evidence="2">Belongs to the PC-esterase family. TBL subfamily.</text>
</comment>
<evidence type="ECO:0000256" key="5">
    <source>
        <dbReference type="ARBA" id="ARBA00022989"/>
    </source>
</evidence>
<feature type="domain" description="Trichome birefringence-like C-terminal" evidence="8">
    <location>
        <begin position="94"/>
        <end position="357"/>
    </location>
</feature>
<dbReference type="RefSeq" id="XP_010279090.1">
    <property type="nucleotide sequence ID" value="XM_010280788.2"/>
</dbReference>
<dbReference type="GO" id="GO:0005794">
    <property type="term" value="C:Golgi apparatus"/>
    <property type="evidence" value="ECO:0000318"/>
    <property type="project" value="GO_Central"/>
</dbReference>
<evidence type="ECO:0000256" key="6">
    <source>
        <dbReference type="ARBA" id="ARBA00023136"/>
    </source>
</evidence>
<keyword evidence="5" id="KW-1133">Transmembrane helix</keyword>
<evidence type="ECO:0000256" key="4">
    <source>
        <dbReference type="ARBA" id="ARBA00022968"/>
    </source>
</evidence>
<evidence type="ECO:0000259" key="9">
    <source>
        <dbReference type="Pfam" id="PF14416"/>
    </source>
</evidence>
<dbReference type="InterPro" id="IPR029962">
    <property type="entry name" value="TBL"/>
</dbReference>
<accession>A0A1U8BG29</accession>
<evidence type="ECO:0000259" key="8">
    <source>
        <dbReference type="Pfam" id="PF13839"/>
    </source>
</evidence>
<dbReference type="FunCoup" id="A0A1U8BG29">
    <property type="interactions" value="195"/>
</dbReference>
<evidence type="ECO:0000313" key="10">
    <source>
        <dbReference type="Proteomes" id="UP000189703"/>
    </source>
</evidence>
<feature type="chain" id="PRO_5010543300" evidence="7">
    <location>
        <begin position="25"/>
        <end position="361"/>
    </location>
</feature>
<keyword evidence="10" id="KW-1185">Reference proteome</keyword>
<dbReference type="InterPro" id="IPR026057">
    <property type="entry name" value="TBL_C"/>
</dbReference>
<evidence type="ECO:0000256" key="1">
    <source>
        <dbReference type="ARBA" id="ARBA00004167"/>
    </source>
</evidence>
<keyword evidence="6" id="KW-0472">Membrane</keyword>
<comment type="subcellular location">
    <subcellularLocation>
        <location evidence="1">Membrane</location>
        <topology evidence="1">Single-pass membrane protein</topology>
    </subcellularLocation>
</comment>
<gene>
    <name evidence="11" type="primary">LOC104613096</name>
</gene>
<dbReference type="OMA" id="WARWVNS"/>
<dbReference type="InterPro" id="IPR025846">
    <property type="entry name" value="TBL_N"/>
</dbReference>
<dbReference type="Proteomes" id="UP000189703">
    <property type="component" value="Unplaced"/>
</dbReference>
<dbReference type="KEGG" id="nnu:104613096"/>
<evidence type="ECO:0000256" key="2">
    <source>
        <dbReference type="ARBA" id="ARBA00007727"/>
    </source>
</evidence>
<dbReference type="InParanoid" id="A0A1U8BG29"/>
<dbReference type="eggNOG" id="ENOG502QQWH">
    <property type="taxonomic scope" value="Eukaryota"/>
</dbReference>